<evidence type="ECO:0000313" key="2">
    <source>
        <dbReference type="Proteomes" id="UP001431010"/>
    </source>
</evidence>
<evidence type="ECO:0000313" key="1">
    <source>
        <dbReference type="EMBL" id="UFZ04966.1"/>
    </source>
</evidence>
<dbReference type="Proteomes" id="UP001431010">
    <property type="component" value="Chromosome"/>
</dbReference>
<proteinExistence type="predicted"/>
<gene>
    <name evidence="1" type="ORF">LQG66_01195</name>
</gene>
<name>A0ABY3RCA0_9BRAD</name>
<reference evidence="1" key="1">
    <citation type="journal article" date="2024" name="Antonie Van Leeuwenhoek">
        <title>Bradyrhizobium ontarionense sp. nov., a novel bacterial symbiont isolated from Aeschynomene indica (Indian jointvetch), harbours photosynthesis, nitrogen fixation and nitrous oxide (N2O) reductase genes.</title>
        <authorList>
            <person name="Bromfield E.S.P."/>
            <person name="Cloutier S."/>
        </authorList>
    </citation>
    <scope>NUCLEOTIDE SEQUENCE</scope>
    <source>
        <strain evidence="1">A19</strain>
    </source>
</reference>
<organism evidence="1 2">
    <name type="scientific">Bradyrhizobium ontarionense</name>
    <dbReference type="NCBI Taxonomy" id="2898149"/>
    <lineage>
        <taxon>Bacteria</taxon>
        <taxon>Pseudomonadati</taxon>
        <taxon>Pseudomonadota</taxon>
        <taxon>Alphaproteobacteria</taxon>
        <taxon>Hyphomicrobiales</taxon>
        <taxon>Nitrobacteraceae</taxon>
        <taxon>Bradyrhizobium</taxon>
    </lineage>
</organism>
<dbReference type="EMBL" id="CP088156">
    <property type="protein sequence ID" value="UFZ04966.1"/>
    <property type="molecule type" value="Genomic_DNA"/>
</dbReference>
<dbReference type="RefSeq" id="WP_231322501.1">
    <property type="nucleotide sequence ID" value="NZ_CP088156.1"/>
</dbReference>
<keyword evidence="2" id="KW-1185">Reference proteome</keyword>
<protein>
    <submittedName>
        <fullName evidence="1">Uncharacterized protein</fullName>
    </submittedName>
</protein>
<accession>A0ABY3RCA0</accession>
<sequence>MGADRPDRRATFVVLAKVFASRYARIIVLLALDAQGDVCEGDGLSRPLLSFSFSLDTVRIRFISQRMHVPEYSQGWQFAERHPVDDWALAIAVRQTIRLDLRAMAADEISDLATSRACGGVPRALGIAAPGLAANIIAADVASVTPMTRLTAAASRTVSINPGRSMMCRSAVVSGKAQPFGAVAGSCSTGRANLCQMIMAPSAARNNAAAEITTYSHDHSLSRAAATRGPSTRPS</sequence>